<dbReference type="RefSeq" id="WP_027673917.1">
    <property type="nucleotide sequence ID" value="NZ_CP039691.1"/>
</dbReference>
<accession>A0A4D7DTB3</accession>
<dbReference type="KEGG" id="alf:CFBP5473_12245"/>
<reference evidence="1 3" key="1">
    <citation type="submission" date="2019-04" db="EMBL/GenBank/DDBJ databases">
        <title>Complete genome sequence of Agrobacterium larrymoorei CFBP5473.</title>
        <authorList>
            <person name="Haryono M."/>
            <person name="Chou L."/>
            <person name="Lin Y.-C."/>
            <person name="Lai E.-M."/>
            <person name="Kuo C.-H."/>
        </authorList>
    </citation>
    <scope>NUCLEOTIDE SEQUENCE [LARGE SCALE GENOMIC DNA]</scope>
    <source>
        <strain evidence="1 3">CFBP5473</strain>
    </source>
</reference>
<reference evidence="2 4" key="2">
    <citation type="submission" date="2021-03" db="EMBL/GenBank/DDBJ databases">
        <title>Rapid diversification of plasmids in a genus of pathogenic and nitrogen fixing bacteria.</title>
        <authorList>
            <person name="Weisberg A.J."/>
            <person name="Miller M."/>
            <person name="Ream W."/>
            <person name="Grunwald N.J."/>
            <person name="Chang J.H."/>
        </authorList>
    </citation>
    <scope>NUCLEOTIDE SEQUENCE [LARGE SCALE GENOMIC DNA]</scope>
    <source>
        <strain evidence="2 4">AF3.44</strain>
    </source>
</reference>
<dbReference type="EMBL" id="CP039691">
    <property type="protein sequence ID" value="QCI98594.1"/>
    <property type="molecule type" value="Genomic_DNA"/>
</dbReference>
<evidence type="ECO:0000313" key="1">
    <source>
        <dbReference type="EMBL" id="QCI98594.1"/>
    </source>
</evidence>
<evidence type="ECO:0000313" key="3">
    <source>
        <dbReference type="Proteomes" id="UP000298545"/>
    </source>
</evidence>
<dbReference type="AlphaFoldDB" id="A0A4D7DTB3"/>
<dbReference type="OrthoDB" id="570524at2"/>
<dbReference type="Proteomes" id="UP000826513">
    <property type="component" value="Chromosome 1"/>
</dbReference>
<name>A0A4D7DTB3_9HYPH</name>
<dbReference type="PANTHER" id="PTHR30024">
    <property type="entry name" value="ALIPHATIC SULFONATES-BINDING PROTEIN-RELATED"/>
    <property type="match status" value="1"/>
</dbReference>
<keyword evidence="4" id="KW-1185">Reference proteome</keyword>
<proteinExistence type="predicted"/>
<protein>
    <submittedName>
        <fullName evidence="1">ABC transporter substrate-binding protein</fullName>
    </submittedName>
</protein>
<dbReference type="Gene3D" id="3.40.190.10">
    <property type="entry name" value="Periplasmic binding protein-like II"/>
    <property type="match status" value="2"/>
</dbReference>
<dbReference type="Proteomes" id="UP000298545">
    <property type="component" value="Chromosome circular"/>
</dbReference>
<sequence length="407" mass="44336">MAGTRRFKAAFTPTVDCAVLVVALEKGFAADEGVNLELIRKNSPRSVFADWVADELHGAHLPVSLPVASALTLGGMQADLIVPFILATGGSSLTVSQLLHDDLFEQGMKIPEPGSVSRALSRVALARQKAQLPALTFTTEHALSPSAYEFRYLLASSRLVTPRYIVLIEAPPADMSELLAKGEIDGFYVAEPYGSEAVLRETGRIITTKSHIWQNAPEKGLAVSKPWAMENEATLHALLRALYRAGEWCASQGNIEELAGLLAAPQYLSREGDLILPALTGFIPHSPTRLLECHRFFSTSGNAANFPWQSQALWFFNQMARWNDCPVDYIADGKAYEAASEAFRPDIFRKALKPIFAPVPAANMKLEGTLKAPVHVGASRASLLLGPDAFFDGQVFDPEKLTPYNET</sequence>
<dbReference type="STRING" id="1367849.GCA_000518585_01041"/>
<dbReference type="Pfam" id="PF13379">
    <property type="entry name" value="NMT1_2"/>
    <property type="match status" value="1"/>
</dbReference>
<evidence type="ECO:0000313" key="4">
    <source>
        <dbReference type="Proteomes" id="UP000826513"/>
    </source>
</evidence>
<dbReference type="SUPFAM" id="SSF53850">
    <property type="entry name" value="Periplasmic binding protein-like II"/>
    <property type="match status" value="1"/>
</dbReference>
<evidence type="ECO:0000313" key="2">
    <source>
        <dbReference type="EMBL" id="QYA05941.1"/>
    </source>
</evidence>
<gene>
    <name evidence="1" type="ORF">CFBP5473_12245</name>
    <name evidence="2" type="ORF">J5285_07490</name>
</gene>
<organism evidence="1 3">
    <name type="scientific">Agrobacterium larrymoorei</name>
    <dbReference type="NCBI Taxonomy" id="160699"/>
    <lineage>
        <taxon>Bacteria</taxon>
        <taxon>Pseudomonadati</taxon>
        <taxon>Pseudomonadota</taxon>
        <taxon>Alphaproteobacteria</taxon>
        <taxon>Hyphomicrobiales</taxon>
        <taxon>Rhizobiaceae</taxon>
        <taxon>Rhizobium/Agrobacterium group</taxon>
        <taxon>Agrobacterium</taxon>
    </lineage>
</organism>
<dbReference type="EMBL" id="CP072167">
    <property type="protein sequence ID" value="QYA05941.1"/>
    <property type="molecule type" value="Genomic_DNA"/>
</dbReference>
<dbReference type="PANTHER" id="PTHR30024:SF43">
    <property type="entry name" value="BLL4572 PROTEIN"/>
    <property type="match status" value="1"/>
</dbReference>